<dbReference type="Gene3D" id="3.30.70.360">
    <property type="match status" value="1"/>
</dbReference>
<keyword evidence="3" id="KW-0378">Hydrolase</keyword>
<dbReference type="NCBIfam" id="NF005034">
    <property type="entry name" value="PRK06446.1"/>
    <property type="match status" value="1"/>
</dbReference>
<dbReference type="PANTHER" id="PTHR43270:SF8">
    <property type="entry name" value="DI- AND TRIPEPTIDASE DUG2-RELATED"/>
    <property type="match status" value="1"/>
</dbReference>
<evidence type="ECO:0000313" key="6">
    <source>
        <dbReference type="Proteomes" id="UP000002027"/>
    </source>
</evidence>
<dbReference type="InterPro" id="IPR051458">
    <property type="entry name" value="Cyt/Met_Dipeptidase"/>
</dbReference>
<evidence type="ECO:0000256" key="3">
    <source>
        <dbReference type="ARBA" id="ARBA00022801"/>
    </source>
</evidence>
<dbReference type="RefSeq" id="WP_012872427.1">
    <property type="nucleotide sequence ID" value="NC_013523.1"/>
</dbReference>
<reference evidence="5 6" key="2">
    <citation type="journal article" date="2010" name="Stand. Genomic Sci.">
        <title>Complete genome sequence of Desulfohalobium retbaense type strain (HR(100)).</title>
        <authorList>
            <person name="Spring S."/>
            <person name="Nolan M."/>
            <person name="Lapidus A."/>
            <person name="Glavina Del Rio T."/>
            <person name="Copeland A."/>
            <person name="Tice H."/>
            <person name="Cheng J.F."/>
            <person name="Lucas S."/>
            <person name="Land M."/>
            <person name="Chen F."/>
            <person name="Bruce D."/>
            <person name="Goodwin L."/>
            <person name="Pitluck S."/>
            <person name="Ivanova N."/>
            <person name="Mavromatis K."/>
            <person name="Mikhailova N."/>
            <person name="Pati A."/>
            <person name="Chen A."/>
            <person name="Palaniappan K."/>
            <person name="Hauser L."/>
            <person name="Chang Y.J."/>
            <person name="Jeffries C.D."/>
            <person name="Munk C."/>
            <person name="Kiss H."/>
            <person name="Chain P."/>
            <person name="Han C."/>
            <person name="Brettin T."/>
            <person name="Detter J.C."/>
            <person name="Schuler E."/>
            <person name="Goker M."/>
            <person name="Rohde M."/>
            <person name="Bristow J."/>
            <person name="Eisen J.A."/>
            <person name="Markowitz V."/>
            <person name="Hugenholtz P."/>
            <person name="Kyrpides N.C."/>
            <person name="Klenk H.P."/>
        </authorList>
    </citation>
    <scope>NUCLEOTIDE SEQUENCE [LARGE SCALE GENOMIC DNA]</scope>
    <source>
        <strain evidence="6">ATCC 49802 / DSM 20745 / S 6022</strain>
    </source>
</reference>
<dbReference type="GO" id="GO:0046872">
    <property type="term" value="F:metal ion binding"/>
    <property type="evidence" value="ECO:0007669"/>
    <property type="project" value="UniProtKB-KW"/>
</dbReference>
<evidence type="ECO:0000256" key="1">
    <source>
        <dbReference type="ARBA" id="ARBA00022670"/>
    </source>
</evidence>
<dbReference type="AlphaFoldDB" id="D1C564"/>
<dbReference type="GO" id="GO:0009089">
    <property type="term" value="P:lysine biosynthetic process via diaminopimelate"/>
    <property type="evidence" value="ECO:0007669"/>
    <property type="project" value="TreeGrafter"/>
</dbReference>
<dbReference type="Pfam" id="PF01546">
    <property type="entry name" value="Peptidase_M20"/>
    <property type="match status" value="1"/>
</dbReference>
<sequence>MTDLSPVYAYVDEHADRMVADLQRLIRQPSISSANLGVRECAELLVEMMGDVGITARVIETDGLPVVYGEINSDRPEAPTLLIYTHYDVQPADPESDWESPPFEARRVGDRIIGRGATDAKGNLMAHLKAVEALRATTGLPINVKFIFDGEEESGSPSLPAFVERHRDLLAADAALSFDGGFDAGDVPRVSLGTSGLLFVQMRAHGGSKDLHSARARLVPNPAWKLVWALASIKGPDGRVRIEGFYDAVRPPTPLERSLLEQAGWDDEAQKRDLGVDEFLGGVSGVDALEQLLFTPTCNIAGFASGYVGEGNKTLLPATAAVNVDFRLVVDQDPADIFQRLRKHLDDHGFADVELHDLGSIEPSRVPADSPFARVVVEAARRVYGREPSLRPSESASGRQAVWLAGKLGIPGAGTGIGPPDWRGHAANEFITVRHYLAGIKYAATIWSLFGEG</sequence>
<dbReference type="SUPFAM" id="SSF53187">
    <property type="entry name" value="Zn-dependent exopeptidases"/>
    <property type="match status" value="1"/>
</dbReference>
<dbReference type="GO" id="GO:0008233">
    <property type="term" value="F:peptidase activity"/>
    <property type="evidence" value="ECO:0007669"/>
    <property type="project" value="UniProtKB-KW"/>
</dbReference>
<accession>D1C564</accession>
<dbReference type="InterPro" id="IPR011650">
    <property type="entry name" value="Peptidase_M20_dimer"/>
</dbReference>
<dbReference type="InterPro" id="IPR002933">
    <property type="entry name" value="Peptidase_M20"/>
</dbReference>
<dbReference type="GO" id="GO:0009014">
    <property type="term" value="F:succinyl-diaminopimelate desuccinylase activity"/>
    <property type="evidence" value="ECO:0007669"/>
    <property type="project" value="TreeGrafter"/>
</dbReference>
<evidence type="ECO:0000259" key="4">
    <source>
        <dbReference type="Pfam" id="PF07687"/>
    </source>
</evidence>
<dbReference type="eggNOG" id="COG0624">
    <property type="taxonomic scope" value="Bacteria"/>
</dbReference>
<dbReference type="Proteomes" id="UP000002027">
    <property type="component" value="Chromosome 1"/>
</dbReference>
<dbReference type="Gene3D" id="3.40.630.10">
    <property type="entry name" value="Zn peptidases"/>
    <property type="match status" value="1"/>
</dbReference>
<dbReference type="PANTHER" id="PTHR43270">
    <property type="entry name" value="BETA-ALA-HIS DIPEPTIDASE"/>
    <property type="match status" value="1"/>
</dbReference>
<gene>
    <name evidence="5" type="ordered locus">Sthe_1949</name>
</gene>
<keyword evidence="6" id="KW-1185">Reference proteome</keyword>
<keyword evidence="1" id="KW-0645">Protease</keyword>
<dbReference type="HOGENOM" id="CLU_029469_2_1_0"/>
<dbReference type="InParanoid" id="D1C564"/>
<keyword evidence="2" id="KW-0479">Metal-binding</keyword>
<reference evidence="6" key="1">
    <citation type="submission" date="2009-11" db="EMBL/GenBank/DDBJ databases">
        <title>The complete chromosome 1 of Sphaerobacter thermophilus DSM 20745.</title>
        <authorList>
            <person name="Lucas S."/>
            <person name="Copeland A."/>
            <person name="Lapidus A."/>
            <person name="Glavina del Rio T."/>
            <person name="Dalin E."/>
            <person name="Tice H."/>
            <person name="Bruce D."/>
            <person name="Goodwin L."/>
            <person name="Pitluck S."/>
            <person name="Kyrpides N."/>
            <person name="Mavromatis K."/>
            <person name="Ivanova N."/>
            <person name="Mikhailova N."/>
            <person name="LaButti K.M."/>
            <person name="Clum A."/>
            <person name="Sun H.I."/>
            <person name="Brettin T."/>
            <person name="Detter J.C."/>
            <person name="Han C."/>
            <person name="Larimer F."/>
            <person name="Land M."/>
            <person name="Hauser L."/>
            <person name="Markowitz V."/>
            <person name="Cheng J.F."/>
            <person name="Hugenholtz P."/>
            <person name="Woyke T."/>
            <person name="Wu D."/>
            <person name="Steenblock K."/>
            <person name="Schneider S."/>
            <person name="Pukall R."/>
            <person name="Goeker M."/>
            <person name="Klenk H.P."/>
            <person name="Eisen J.A."/>
        </authorList>
    </citation>
    <scope>NUCLEOTIDE SEQUENCE [LARGE SCALE GENOMIC DNA]</scope>
    <source>
        <strain evidence="6">ATCC 49802 / DSM 20745 / S 6022</strain>
    </source>
</reference>
<dbReference type="Pfam" id="PF07687">
    <property type="entry name" value="M20_dimer"/>
    <property type="match status" value="1"/>
</dbReference>
<feature type="domain" description="Peptidase M20 dimerisation" evidence="4">
    <location>
        <begin position="199"/>
        <end position="349"/>
    </location>
</feature>
<dbReference type="KEGG" id="sti:Sthe_1949"/>
<proteinExistence type="predicted"/>
<evidence type="ECO:0000256" key="2">
    <source>
        <dbReference type="ARBA" id="ARBA00022723"/>
    </source>
</evidence>
<dbReference type="GO" id="GO:0005829">
    <property type="term" value="C:cytosol"/>
    <property type="evidence" value="ECO:0007669"/>
    <property type="project" value="TreeGrafter"/>
</dbReference>
<dbReference type="GO" id="GO:0006508">
    <property type="term" value="P:proteolysis"/>
    <property type="evidence" value="ECO:0007669"/>
    <property type="project" value="UniProtKB-KW"/>
</dbReference>
<dbReference type="FunCoup" id="D1C564">
    <property type="interactions" value="87"/>
</dbReference>
<dbReference type="STRING" id="479434.Sthe_1949"/>
<protein>
    <submittedName>
        <fullName evidence="5">Peptidase M20</fullName>
    </submittedName>
</protein>
<evidence type="ECO:0000313" key="5">
    <source>
        <dbReference type="EMBL" id="ACZ39381.1"/>
    </source>
</evidence>
<organism evidence="5 6">
    <name type="scientific">Sphaerobacter thermophilus (strain ATCC 49802 / DSM 20745 / KCCM 41009 / NCIMB 13125 / S 6022)</name>
    <dbReference type="NCBI Taxonomy" id="479434"/>
    <lineage>
        <taxon>Bacteria</taxon>
        <taxon>Pseudomonadati</taxon>
        <taxon>Thermomicrobiota</taxon>
        <taxon>Thermomicrobia</taxon>
        <taxon>Sphaerobacterales</taxon>
        <taxon>Sphaerobacterineae</taxon>
        <taxon>Sphaerobacteraceae</taxon>
        <taxon>Sphaerobacter</taxon>
    </lineage>
</organism>
<name>D1C564_SPHTD</name>
<dbReference type="EMBL" id="CP001823">
    <property type="protein sequence ID" value="ACZ39381.1"/>
    <property type="molecule type" value="Genomic_DNA"/>
</dbReference>